<dbReference type="CDD" id="cd09272">
    <property type="entry name" value="RNase_HI_RT_Ty1"/>
    <property type="match status" value="1"/>
</dbReference>
<comment type="caution">
    <text evidence="1">The sequence shown here is derived from an EMBL/GenBank/DDBJ whole genome shotgun (WGS) entry which is preliminary data.</text>
</comment>
<proteinExistence type="predicted"/>
<protein>
    <submittedName>
        <fullName evidence="1">Uncharacterized protein</fullName>
    </submittedName>
</protein>
<reference evidence="1 2" key="1">
    <citation type="journal article" date="2023" name="Plants (Basel)">
        <title>Bridging the Gap: Combining Genomics and Transcriptomics Approaches to Understand Stylosanthes scabra, an Orphan Legume from the Brazilian Caatinga.</title>
        <authorList>
            <person name="Ferreira-Neto J.R.C."/>
            <person name="da Silva M.D."/>
            <person name="Binneck E."/>
            <person name="de Melo N.F."/>
            <person name="da Silva R.H."/>
            <person name="de Melo A.L.T.M."/>
            <person name="Pandolfi V."/>
            <person name="Bustamante F.O."/>
            <person name="Brasileiro-Vidal A.C."/>
            <person name="Benko-Iseppon A.M."/>
        </authorList>
    </citation>
    <scope>NUCLEOTIDE SEQUENCE [LARGE SCALE GENOMIC DNA]</scope>
    <source>
        <tissue evidence="1">Leaves</tissue>
    </source>
</reference>
<keyword evidence="2" id="KW-1185">Reference proteome</keyword>
<dbReference type="InterPro" id="IPR043502">
    <property type="entry name" value="DNA/RNA_pol_sf"/>
</dbReference>
<sequence>MNAKPVSTPMDYTIKLARNSGTPLALNSEYRRLIGRLLYLTNTRPEIGYAVGKLSQYLDCPTNLHFEAALRVLKYLKTASGTSLWFSVETDLEPTGFSDSDWGTCPDTRRSILGYCFFIGTSIVSWKSKKQHTVASSSCEAEYRALAVATREAQWMTYVLEDLRIKLSKPIAIYCDSQSALHIAANLVFHERTKHIKMDCM</sequence>
<organism evidence="1 2">
    <name type="scientific">Stylosanthes scabra</name>
    <dbReference type="NCBI Taxonomy" id="79078"/>
    <lineage>
        <taxon>Eukaryota</taxon>
        <taxon>Viridiplantae</taxon>
        <taxon>Streptophyta</taxon>
        <taxon>Embryophyta</taxon>
        <taxon>Tracheophyta</taxon>
        <taxon>Spermatophyta</taxon>
        <taxon>Magnoliopsida</taxon>
        <taxon>eudicotyledons</taxon>
        <taxon>Gunneridae</taxon>
        <taxon>Pentapetalae</taxon>
        <taxon>rosids</taxon>
        <taxon>fabids</taxon>
        <taxon>Fabales</taxon>
        <taxon>Fabaceae</taxon>
        <taxon>Papilionoideae</taxon>
        <taxon>50 kb inversion clade</taxon>
        <taxon>dalbergioids sensu lato</taxon>
        <taxon>Dalbergieae</taxon>
        <taxon>Pterocarpus clade</taxon>
        <taxon>Stylosanthes</taxon>
    </lineage>
</organism>
<dbReference type="PANTHER" id="PTHR11439:SF463">
    <property type="entry name" value="REVERSE TRANSCRIPTASE TY1_COPIA-TYPE DOMAIN-CONTAINING PROTEIN"/>
    <property type="match status" value="1"/>
</dbReference>
<gene>
    <name evidence="1" type="ORF">PIB30_116809</name>
</gene>
<name>A0ABU6SB06_9FABA</name>
<accession>A0ABU6SB06</accession>
<evidence type="ECO:0000313" key="1">
    <source>
        <dbReference type="EMBL" id="MED6133630.1"/>
    </source>
</evidence>
<dbReference type="Proteomes" id="UP001341840">
    <property type="component" value="Unassembled WGS sequence"/>
</dbReference>
<evidence type="ECO:0000313" key="2">
    <source>
        <dbReference type="Proteomes" id="UP001341840"/>
    </source>
</evidence>
<dbReference type="EMBL" id="JASCZI010060538">
    <property type="protein sequence ID" value="MED6133630.1"/>
    <property type="molecule type" value="Genomic_DNA"/>
</dbReference>
<dbReference type="PANTHER" id="PTHR11439">
    <property type="entry name" value="GAG-POL-RELATED RETROTRANSPOSON"/>
    <property type="match status" value="1"/>
</dbReference>
<dbReference type="SUPFAM" id="SSF56672">
    <property type="entry name" value="DNA/RNA polymerases"/>
    <property type="match status" value="1"/>
</dbReference>